<accession>A0A4R3VR68</accession>
<evidence type="ECO:0000313" key="2">
    <source>
        <dbReference type="EMBL" id="TCV07431.1"/>
    </source>
</evidence>
<organism evidence="2 3">
    <name type="scientific">Sphingobacterium alimentarium</name>
    <dbReference type="NCBI Taxonomy" id="797292"/>
    <lineage>
        <taxon>Bacteria</taxon>
        <taxon>Pseudomonadati</taxon>
        <taxon>Bacteroidota</taxon>
        <taxon>Sphingobacteriia</taxon>
        <taxon>Sphingobacteriales</taxon>
        <taxon>Sphingobacteriaceae</taxon>
        <taxon>Sphingobacterium</taxon>
    </lineage>
</organism>
<protein>
    <submittedName>
        <fullName evidence="2">Relaxase/mobilization nuclease-like protein</fullName>
    </submittedName>
</protein>
<feature type="domain" description="MobA/VirD2-like nuclease" evidence="1">
    <location>
        <begin position="51"/>
        <end position="141"/>
    </location>
</feature>
<dbReference type="OrthoDB" id="915634at2"/>
<sequence>MKVIIFNSQSSFSGVFYNFNKIAHNRAELMASYNFQALQILKTIKAKDFLDYLLIKSSSDRVKKIQFHATIICKGREKNQFELSEIAHKWMKKMGYKEQPYLIFFHYDTPRNHVHIVSSRVNAQGNYLPTFYEGLRAYEHLFDIIGLDTKRQALSDFDEASNYKFSSRREFLMLLHAKKYILRFKGNNLLMIRYGKVQAQINLDKIYNKLSAHPIDLPRRDVLRDLFNELKNQYSTGIKKVPLLVKNPFFSPLKYTSDFINALKERHQIDIVFSYTKNRLPTDYAIIDHATKQVFNGKDIMPIESLIRPVKTMASEEYTLTDDLGENYNLPASRQLIRETLLELSNLNFEITPDRDDRSLLRHRLLKKRSA</sequence>
<dbReference type="Proteomes" id="UP000295197">
    <property type="component" value="Unassembled WGS sequence"/>
</dbReference>
<evidence type="ECO:0000313" key="3">
    <source>
        <dbReference type="Proteomes" id="UP000295197"/>
    </source>
</evidence>
<keyword evidence="3" id="KW-1185">Reference proteome</keyword>
<reference evidence="2 3" key="1">
    <citation type="submission" date="2019-03" db="EMBL/GenBank/DDBJ databases">
        <title>Genomic Encyclopedia of Type Strains, Phase IV (KMG-IV): sequencing the most valuable type-strain genomes for metagenomic binning, comparative biology and taxonomic classification.</title>
        <authorList>
            <person name="Goeker M."/>
        </authorList>
    </citation>
    <scope>NUCLEOTIDE SEQUENCE [LARGE SCALE GENOMIC DNA]</scope>
    <source>
        <strain evidence="2 3">DSM 22362</strain>
    </source>
</reference>
<comment type="caution">
    <text evidence="2">The sequence shown here is derived from an EMBL/GenBank/DDBJ whole genome shotgun (WGS) entry which is preliminary data.</text>
</comment>
<dbReference type="RefSeq" id="WP_132778780.1">
    <property type="nucleotide sequence ID" value="NZ_SMBZ01000052.1"/>
</dbReference>
<dbReference type="Pfam" id="PF03432">
    <property type="entry name" value="Relaxase"/>
    <property type="match status" value="1"/>
</dbReference>
<name>A0A4R3VR68_9SPHI</name>
<gene>
    <name evidence="2" type="ORF">EDC17_10526</name>
</gene>
<proteinExistence type="predicted"/>
<dbReference type="AlphaFoldDB" id="A0A4R3VR68"/>
<dbReference type="EMBL" id="SMBZ01000052">
    <property type="protein sequence ID" value="TCV07431.1"/>
    <property type="molecule type" value="Genomic_DNA"/>
</dbReference>
<evidence type="ECO:0000259" key="1">
    <source>
        <dbReference type="Pfam" id="PF03432"/>
    </source>
</evidence>
<dbReference type="InterPro" id="IPR005094">
    <property type="entry name" value="Endonuclease_MobA/VirD2"/>
</dbReference>